<keyword evidence="2" id="KW-0675">Receptor</keyword>
<dbReference type="AlphaFoldDB" id="B0CD25"/>
<reference evidence="2 3" key="1">
    <citation type="journal article" date="2008" name="Proc. Natl. Acad. Sci. U.S.A.">
        <title>Niche adaptation and genome expansion in the chlorophyll d-producing cyanobacterium Acaryochloris marina.</title>
        <authorList>
            <person name="Swingley W.D."/>
            <person name="Chen M."/>
            <person name="Cheung P.C."/>
            <person name="Conrad A.L."/>
            <person name="Dejesa L.C."/>
            <person name="Hao J."/>
            <person name="Honchak B.M."/>
            <person name="Karbach L.E."/>
            <person name="Kurdoglu A."/>
            <person name="Lahiri S."/>
            <person name="Mastrian S.D."/>
            <person name="Miyashita H."/>
            <person name="Page L."/>
            <person name="Ramakrishna P."/>
            <person name="Satoh S."/>
            <person name="Sattley W.M."/>
            <person name="Shimada Y."/>
            <person name="Taylor H.L."/>
            <person name="Tomo T."/>
            <person name="Tsuchiya T."/>
            <person name="Wang Z.T."/>
            <person name="Raymond J."/>
            <person name="Mimuro M."/>
            <person name="Blankenship R.E."/>
            <person name="Touchman J.W."/>
        </authorList>
    </citation>
    <scope>NUCLEOTIDE SEQUENCE [LARGE SCALE GENOMIC DNA]</scope>
    <source>
        <strain evidence="3">MBIC 11017</strain>
    </source>
</reference>
<evidence type="ECO:0000256" key="1">
    <source>
        <dbReference type="SAM" id="Phobius"/>
    </source>
</evidence>
<evidence type="ECO:0000313" key="3">
    <source>
        <dbReference type="Proteomes" id="UP000000268"/>
    </source>
</evidence>
<dbReference type="STRING" id="329726.AM1_0566"/>
<keyword evidence="1" id="KW-0812">Transmembrane</keyword>
<dbReference type="HOGENOM" id="CLU_033215_6_1_3"/>
<dbReference type="OrthoDB" id="252197at2"/>
<keyword evidence="3" id="KW-1185">Reference proteome</keyword>
<name>B0CD25_ACAM1</name>
<protein>
    <submittedName>
        <fullName evidence="2">TRAP transporter solute receptor, TAXI family, putative</fullName>
    </submittedName>
</protein>
<dbReference type="SUPFAM" id="SSF53850">
    <property type="entry name" value="Periplasmic binding protein-like II"/>
    <property type="match status" value="1"/>
</dbReference>
<dbReference type="Pfam" id="PF16868">
    <property type="entry name" value="NMT1_3"/>
    <property type="match status" value="1"/>
</dbReference>
<gene>
    <name evidence="2" type="ordered locus">AM1_0566</name>
</gene>
<dbReference type="EMBL" id="CP000828">
    <property type="protein sequence ID" value="ABW25616.1"/>
    <property type="molecule type" value="Genomic_DNA"/>
</dbReference>
<accession>B0CD25</accession>
<keyword evidence="1" id="KW-0472">Membrane</keyword>
<dbReference type="PANTHER" id="PTHR42941">
    <property type="entry name" value="SLL1037 PROTEIN"/>
    <property type="match status" value="1"/>
</dbReference>
<dbReference type="InterPro" id="IPR011852">
    <property type="entry name" value="TRAP_TAXI"/>
</dbReference>
<dbReference type="NCBIfam" id="TIGR02122">
    <property type="entry name" value="TRAP_TAXI"/>
    <property type="match status" value="1"/>
</dbReference>
<proteinExistence type="predicted"/>
<dbReference type="CDD" id="cd13520">
    <property type="entry name" value="PBP2_TAXI_TRAP"/>
    <property type="match status" value="1"/>
</dbReference>
<feature type="transmembrane region" description="Helical" evidence="1">
    <location>
        <begin position="25"/>
        <end position="45"/>
    </location>
</feature>
<dbReference type="Gene3D" id="3.40.190.10">
    <property type="entry name" value="Periplasmic binding protein-like II"/>
    <property type="match status" value="2"/>
</dbReference>
<evidence type="ECO:0000313" key="2">
    <source>
        <dbReference type="EMBL" id="ABW25616.1"/>
    </source>
</evidence>
<dbReference type="PANTHER" id="PTHR42941:SF1">
    <property type="entry name" value="SLL1037 PROTEIN"/>
    <property type="match status" value="1"/>
</dbReference>
<feature type="transmembrane region" description="Helical" evidence="1">
    <location>
        <begin position="338"/>
        <end position="360"/>
    </location>
</feature>
<dbReference type="Proteomes" id="UP000000268">
    <property type="component" value="Chromosome"/>
</dbReference>
<sequence length="446" mass="50111">MGLVSTRIYVIDTIGCFERMNRGRITVSILIISLLTAGGMAVQVFRQHRQSYVLTLATASKTGEYYQFGQALATVVARHHPQIQINVIQTEGSSQNLELIESGAAQLALIQGDSSIQSSAQAMALLFPETAHVLVNRQAGIETMADLPGKQVALPPKGSGAYQLFMPIAQHYGFNTDQIRSFSSASTAYQQLKEGEVDALFQVIRPGNKALRKILRLPNIDLIPIEQTDALRLTYPYLEDAFIPQGTYDGKIPLPFQDVKTVAVRALIIANKQVNAEVIYAITRVLHERKMEIVTAYPPAFTIERPESQDILGWSLHAGAEQYYTKNQPNFWVQYAELLGLFLSLAVLGISGIWQLRLWLIGRQKNRADMYNLQLLDLIETIQETQDLEELKQVRRRLFSILQAVVIDLDKDRISAESFQSFTMPWEVAITTLRHRETILLKVQSP</sequence>
<dbReference type="eggNOG" id="COG2358">
    <property type="taxonomic scope" value="Bacteria"/>
</dbReference>
<dbReference type="KEGG" id="amr:AM1_0566"/>
<dbReference type="RefSeq" id="WP_012161216.1">
    <property type="nucleotide sequence ID" value="NC_009925.1"/>
</dbReference>
<keyword evidence="1" id="KW-1133">Transmembrane helix</keyword>
<organism evidence="2 3">
    <name type="scientific">Acaryochloris marina (strain MBIC 11017)</name>
    <dbReference type="NCBI Taxonomy" id="329726"/>
    <lineage>
        <taxon>Bacteria</taxon>
        <taxon>Bacillati</taxon>
        <taxon>Cyanobacteriota</taxon>
        <taxon>Cyanophyceae</taxon>
        <taxon>Acaryochloridales</taxon>
        <taxon>Acaryochloridaceae</taxon>
        <taxon>Acaryochloris</taxon>
    </lineage>
</organism>